<evidence type="ECO:0000313" key="1">
    <source>
        <dbReference type="EMBL" id="STD20203.1"/>
    </source>
</evidence>
<sequence length="136" mass="14624">MILPPTIPGGVVDIHRFVAVFADHVFQAGGDSVQRFIPSDALKLALTAFAHAFHRVVESVRVIDPTANRTPAQAGTHLMVTVNIFTGVIRFDPVHFVVADVQTQRTAAAAVDRAGAPYHFIFSRLNGVLHRGGGAF</sequence>
<dbReference type="EMBL" id="UFYI01000007">
    <property type="protein sequence ID" value="STD20203.1"/>
    <property type="molecule type" value="Genomic_DNA"/>
</dbReference>
<proteinExistence type="predicted"/>
<dbReference type="Proteomes" id="UP000255163">
    <property type="component" value="Unassembled WGS sequence"/>
</dbReference>
<name>A0A376F818_ENTAS</name>
<organism evidence="1 2">
    <name type="scientific">Enterobacter asburiae</name>
    <dbReference type="NCBI Taxonomy" id="61645"/>
    <lineage>
        <taxon>Bacteria</taxon>
        <taxon>Pseudomonadati</taxon>
        <taxon>Pseudomonadota</taxon>
        <taxon>Gammaproteobacteria</taxon>
        <taxon>Enterobacterales</taxon>
        <taxon>Enterobacteriaceae</taxon>
        <taxon>Enterobacter</taxon>
        <taxon>Enterobacter cloacae complex</taxon>
    </lineage>
</organism>
<dbReference type="AlphaFoldDB" id="A0A376F818"/>
<accession>A0A376F818</accession>
<evidence type="ECO:0000313" key="2">
    <source>
        <dbReference type="Proteomes" id="UP000255163"/>
    </source>
</evidence>
<gene>
    <name evidence="1" type="ORF">NCTC12123_01773</name>
</gene>
<reference evidence="1 2" key="1">
    <citation type="submission" date="2018-06" db="EMBL/GenBank/DDBJ databases">
        <authorList>
            <consortium name="Pathogen Informatics"/>
            <person name="Doyle S."/>
        </authorList>
    </citation>
    <scope>NUCLEOTIDE SEQUENCE [LARGE SCALE GENOMIC DNA]</scope>
    <source>
        <strain evidence="1 2">NCTC12123</strain>
    </source>
</reference>
<protein>
    <submittedName>
        <fullName evidence="1">Uncharacterized protein</fullName>
    </submittedName>
</protein>